<name>A0A231UZR6_9HYPH</name>
<evidence type="ECO:0000256" key="5">
    <source>
        <dbReference type="PIRSR" id="PIRSR015582-1"/>
    </source>
</evidence>
<dbReference type="GO" id="GO:0006107">
    <property type="term" value="P:oxaloacetate metabolic process"/>
    <property type="evidence" value="ECO:0007669"/>
    <property type="project" value="TreeGrafter"/>
</dbReference>
<dbReference type="Gene3D" id="3.20.20.60">
    <property type="entry name" value="Phosphoenolpyruvate-binding domains"/>
    <property type="match status" value="1"/>
</dbReference>
<dbReference type="GO" id="GO:0016829">
    <property type="term" value="F:lyase activity"/>
    <property type="evidence" value="ECO:0007669"/>
    <property type="project" value="UniProtKB-KW"/>
</dbReference>
<reference evidence="9" key="1">
    <citation type="journal article" date="2017" name="Int. J. Syst. Evol. Microbiol.">
        <title>Notoacmeibacter marinus gen. nov., sp. nov., isolated from the gut of a limpet and proposal of Notoacmeibacteraceae fam. nov. in the order Rhizobiales of the class Alphaproteobacteria.</title>
        <authorList>
            <person name="Huang Z."/>
            <person name="Guo F."/>
            <person name="Lai Q."/>
        </authorList>
    </citation>
    <scope>NUCLEOTIDE SEQUENCE [LARGE SCALE GENOMIC DNA]</scope>
    <source>
        <strain evidence="9">XMTR2A4</strain>
    </source>
</reference>
<evidence type="ECO:0000313" key="8">
    <source>
        <dbReference type="EMBL" id="OXT01439.1"/>
    </source>
</evidence>
<feature type="binding site" evidence="6">
    <location>
        <position position="117"/>
    </location>
    <ligand>
        <name>Mg(2+)</name>
        <dbReference type="ChEBI" id="CHEBI:18420"/>
    </ligand>
</feature>
<dbReference type="RefSeq" id="WP_094075410.1">
    <property type="nucleotide sequence ID" value="NZ_NBYO01000001.1"/>
</dbReference>
<dbReference type="EMBL" id="NBYO01000001">
    <property type="protein sequence ID" value="OXT01439.1"/>
    <property type="molecule type" value="Genomic_DNA"/>
</dbReference>
<gene>
    <name evidence="8" type="ORF">B7H23_00125</name>
</gene>
<dbReference type="InterPro" id="IPR040442">
    <property type="entry name" value="Pyrv_kinase-like_dom_sf"/>
</dbReference>
<accession>A0A231UZR6</accession>
<evidence type="ECO:0000256" key="1">
    <source>
        <dbReference type="ARBA" id="ARBA00001946"/>
    </source>
</evidence>
<dbReference type="PANTHER" id="PTHR32308">
    <property type="entry name" value="LYASE BETA SUBUNIT, PUTATIVE (AFU_ORTHOLOGUE AFUA_4G13030)-RELATED"/>
    <property type="match status" value="1"/>
</dbReference>
<keyword evidence="9" id="KW-1185">Reference proteome</keyword>
<dbReference type="Pfam" id="PF03328">
    <property type="entry name" value="HpcH_HpaI"/>
    <property type="match status" value="1"/>
</dbReference>
<feature type="domain" description="HpcH/HpaI aldolase/citrate lyase" evidence="7">
    <location>
        <begin position="9"/>
        <end position="210"/>
    </location>
</feature>
<dbReference type="InterPro" id="IPR011206">
    <property type="entry name" value="Citrate_lyase_beta/mcl1/mcl2"/>
</dbReference>
<evidence type="ECO:0000313" key="9">
    <source>
        <dbReference type="Proteomes" id="UP000215405"/>
    </source>
</evidence>
<evidence type="ECO:0000256" key="6">
    <source>
        <dbReference type="PIRSR" id="PIRSR015582-2"/>
    </source>
</evidence>
<dbReference type="InterPro" id="IPR015813">
    <property type="entry name" value="Pyrv/PenolPyrv_kinase-like_dom"/>
</dbReference>
<dbReference type="Proteomes" id="UP000215405">
    <property type="component" value="Unassembled WGS sequence"/>
</dbReference>
<feature type="binding site" evidence="5">
    <location>
        <position position="117"/>
    </location>
    <ligand>
        <name>substrate</name>
    </ligand>
</feature>
<keyword evidence="8" id="KW-0456">Lyase</keyword>
<evidence type="ECO:0000256" key="3">
    <source>
        <dbReference type="ARBA" id="ARBA00022723"/>
    </source>
</evidence>
<protein>
    <submittedName>
        <fullName evidence="8">CoA ester lyase</fullName>
    </submittedName>
</protein>
<proteinExistence type="inferred from homology"/>
<evidence type="ECO:0000256" key="4">
    <source>
        <dbReference type="ARBA" id="ARBA00022842"/>
    </source>
</evidence>
<evidence type="ECO:0000259" key="7">
    <source>
        <dbReference type="Pfam" id="PF03328"/>
    </source>
</evidence>
<dbReference type="GO" id="GO:0000287">
    <property type="term" value="F:magnesium ion binding"/>
    <property type="evidence" value="ECO:0007669"/>
    <property type="project" value="TreeGrafter"/>
</dbReference>
<dbReference type="PIRSF" id="PIRSF015582">
    <property type="entry name" value="Cit_lyase_B"/>
    <property type="match status" value="1"/>
</dbReference>
<keyword evidence="3 6" id="KW-0479">Metal-binding</keyword>
<dbReference type="SUPFAM" id="SSF51621">
    <property type="entry name" value="Phosphoenolpyruvate/pyruvate domain"/>
    <property type="match status" value="1"/>
</dbReference>
<dbReference type="AlphaFoldDB" id="A0A231UZR6"/>
<evidence type="ECO:0000256" key="2">
    <source>
        <dbReference type="ARBA" id="ARBA00005568"/>
    </source>
</evidence>
<comment type="cofactor">
    <cofactor evidence="1">
        <name>Mg(2+)</name>
        <dbReference type="ChEBI" id="CHEBI:18420"/>
    </cofactor>
</comment>
<comment type="caution">
    <text evidence="8">The sequence shown here is derived from an EMBL/GenBank/DDBJ whole genome shotgun (WGS) entry which is preliminary data.</text>
</comment>
<dbReference type="InterPro" id="IPR005000">
    <property type="entry name" value="Aldolase/citrate-lyase_domain"/>
</dbReference>
<comment type="similarity">
    <text evidence="2">Belongs to the HpcH/HpaI aldolase family.</text>
</comment>
<sequence length="266" mass="28139">MVDIAAIRAPLFVPANRPDRFVKAASSKADAVILDLEDAVAASEKDAARDALRTDFTDKPVIVRINAIGTPWHDADIIAVGHLPVAAVILPKAEIPSTVMAVSYMLGGDIPLLPLIETANGLANARSIAALPGVSRLAFGSIDFCADIGCDHRQDILLPARFELVLASRLAGIAAPIDGVTAQFDDDVRTHHEALHAAALGMTGKLCIHPRQVGEVMRAFLPSDAEIAWARRVVASGDGAASVDGEMIDEPVRLRARSILARAETE</sequence>
<feature type="binding site" evidence="6">
    <location>
        <position position="143"/>
    </location>
    <ligand>
        <name>Mg(2+)</name>
        <dbReference type="ChEBI" id="CHEBI:18420"/>
    </ligand>
</feature>
<organism evidence="8 9">
    <name type="scientific">Notoacmeibacter marinus</name>
    <dbReference type="NCBI Taxonomy" id="1876515"/>
    <lineage>
        <taxon>Bacteria</taxon>
        <taxon>Pseudomonadati</taxon>
        <taxon>Pseudomonadota</taxon>
        <taxon>Alphaproteobacteria</taxon>
        <taxon>Hyphomicrobiales</taxon>
        <taxon>Notoacmeibacteraceae</taxon>
        <taxon>Notoacmeibacter</taxon>
    </lineage>
</organism>
<keyword evidence="4 6" id="KW-0460">Magnesium</keyword>
<feature type="binding site" evidence="5">
    <location>
        <position position="64"/>
    </location>
    <ligand>
        <name>substrate</name>
    </ligand>
</feature>
<dbReference type="PANTHER" id="PTHR32308:SF10">
    <property type="entry name" value="CITRATE LYASE SUBUNIT BETA"/>
    <property type="match status" value="1"/>
</dbReference>